<organism evidence="1 2">
    <name type="scientific">Klebsiella aerogenes</name>
    <name type="common">Enterobacter aerogenes</name>
    <dbReference type="NCBI Taxonomy" id="548"/>
    <lineage>
        <taxon>Bacteria</taxon>
        <taxon>Pseudomonadati</taxon>
        <taxon>Pseudomonadota</taxon>
        <taxon>Gammaproteobacteria</taxon>
        <taxon>Enterobacterales</taxon>
        <taxon>Enterobacteriaceae</taxon>
        <taxon>Klebsiella/Raoultella group</taxon>
        <taxon>Klebsiella</taxon>
    </lineage>
</organism>
<accession>A0AAW9E302</accession>
<dbReference type="Proteomes" id="UP001279012">
    <property type="component" value="Unassembled WGS sequence"/>
</dbReference>
<dbReference type="AlphaFoldDB" id="A0AAW9E302"/>
<dbReference type="EMBL" id="JAWZZT010000005">
    <property type="protein sequence ID" value="MDX7014368.1"/>
    <property type="molecule type" value="Genomic_DNA"/>
</dbReference>
<name>A0AAW9E302_KLEAE</name>
<proteinExistence type="predicted"/>
<dbReference type="RefSeq" id="WP_032705676.1">
    <property type="nucleotide sequence ID" value="NZ_CAKNDN010000001.1"/>
</dbReference>
<sequence length="70" mass="8293">MARNKLDRQLKLAQQSQERADRRKLYCDFLLAYGYERNEESAHLFAFSLGLLSDDRAKLVHELMSGFWLK</sequence>
<comment type="caution">
    <text evidence="1">The sequence shown here is derived from an EMBL/GenBank/DDBJ whole genome shotgun (WGS) entry which is preliminary data.</text>
</comment>
<evidence type="ECO:0000313" key="2">
    <source>
        <dbReference type="Proteomes" id="UP001279012"/>
    </source>
</evidence>
<protein>
    <submittedName>
        <fullName evidence="1">Uncharacterized protein</fullName>
    </submittedName>
</protein>
<reference evidence="1" key="1">
    <citation type="submission" date="2023-11" db="EMBL/GenBank/DDBJ databases">
        <title>Detection of rare carbapenemases in Enterobacterales - comparison of two colorimetric and two CIM-based carbapenemase assays.</title>
        <authorList>
            <person name="Schaffarczyk L."/>
            <person name="Noster J."/>
            <person name="Stelzer Y."/>
            <person name="Sattler J."/>
            <person name="Gatermann S."/>
            <person name="Hamprecht A."/>
        </authorList>
    </citation>
    <scope>NUCLEOTIDE SEQUENCE</scope>
    <source>
        <strain evidence="1">CIM-Cont-037</strain>
    </source>
</reference>
<evidence type="ECO:0000313" key="1">
    <source>
        <dbReference type="EMBL" id="MDX7014368.1"/>
    </source>
</evidence>
<gene>
    <name evidence="1" type="ORF">SJ059_07775</name>
</gene>